<dbReference type="EC" id="6.3.2.2" evidence="3 10"/>
<dbReference type="UniPathway" id="UPA00142">
    <property type="reaction ID" value="UER00209"/>
</dbReference>
<dbReference type="AlphaFoldDB" id="A0A7I8VS77"/>
<protein>
    <recommendedName>
        <fullName evidence="3 10">Glutamate--cysteine ligase</fullName>
        <ecNumber evidence="3 10">6.3.2.2</ecNumber>
    </recommendedName>
    <alternativeName>
        <fullName evidence="9 10">Gamma-ECS</fullName>
    </alternativeName>
    <alternativeName>
        <fullName evidence="8 10">Gamma-glutamylcysteine synthetase</fullName>
    </alternativeName>
</protein>
<comment type="caution">
    <text evidence="11">The sequence shown here is derived from an EMBL/GenBank/DDBJ whole genome shotgun (WGS) entry which is preliminary data.</text>
</comment>
<keyword evidence="6 10" id="KW-0547">Nucleotide-binding</keyword>
<dbReference type="GO" id="GO:0006750">
    <property type="term" value="P:glutathione biosynthetic process"/>
    <property type="evidence" value="ECO:0007669"/>
    <property type="project" value="UniProtKB-UniRule"/>
</dbReference>
<keyword evidence="5 10" id="KW-0317">Glutathione biosynthesis</keyword>
<dbReference type="EMBL" id="CAJFCJ010000009">
    <property type="protein sequence ID" value="CAD5118552.1"/>
    <property type="molecule type" value="Genomic_DNA"/>
</dbReference>
<reference evidence="11 12" key="1">
    <citation type="submission" date="2020-08" db="EMBL/GenBank/DDBJ databases">
        <authorList>
            <person name="Hejnol A."/>
        </authorList>
    </citation>
    <scope>NUCLEOTIDE SEQUENCE [LARGE SCALE GENOMIC DNA]</scope>
</reference>
<dbReference type="PANTHER" id="PTHR11164:SF0">
    <property type="entry name" value="GLUTAMATE--CYSTEINE LIGASE CATALYTIC SUBUNIT"/>
    <property type="match status" value="1"/>
</dbReference>
<keyword evidence="7 10" id="KW-0067">ATP-binding</keyword>
<accession>A0A7I8VS77</accession>
<evidence type="ECO:0000256" key="6">
    <source>
        <dbReference type="ARBA" id="ARBA00022741"/>
    </source>
</evidence>
<evidence type="ECO:0000256" key="7">
    <source>
        <dbReference type="ARBA" id="ARBA00022840"/>
    </source>
</evidence>
<comment type="similarity">
    <text evidence="2 10">Belongs to the glutamate--cysteine ligase type 3 family.</text>
</comment>
<evidence type="ECO:0000256" key="9">
    <source>
        <dbReference type="ARBA" id="ARBA00032122"/>
    </source>
</evidence>
<keyword evidence="4 10" id="KW-0436">Ligase</keyword>
<dbReference type="Gene3D" id="1.10.8.960">
    <property type="match status" value="1"/>
</dbReference>
<evidence type="ECO:0000256" key="10">
    <source>
        <dbReference type="RuleBase" id="RU367135"/>
    </source>
</evidence>
<dbReference type="GO" id="GO:0004357">
    <property type="term" value="F:glutamate-cysteine ligase activity"/>
    <property type="evidence" value="ECO:0007669"/>
    <property type="project" value="UniProtKB-UniRule"/>
</dbReference>
<evidence type="ECO:0000313" key="11">
    <source>
        <dbReference type="EMBL" id="CAD5118552.1"/>
    </source>
</evidence>
<organism evidence="11 12">
    <name type="scientific">Dimorphilus gyrociliatus</name>
    <dbReference type="NCBI Taxonomy" id="2664684"/>
    <lineage>
        <taxon>Eukaryota</taxon>
        <taxon>Metazoa</taxon>
        <taxon>Spiralia</taxon>
        <taxon>Lophotrochozoa</taxon>
        <taxon>Annelida</taxon>
        <taxon>Polychaeta</taxon>
        <taxon>Polychaeta incertae sedis</taxon>
        <taxon>Dinophilidae</taxon>
        <taxon>Dimorphilus</taxon>
    </lineage>
</organism>
<dbReference type="SUPFAM" id="SSF55931">
    <property type="entry name" value="Glutamine synthetase/guanido kinase"/>
    <property type="match status" value="1"/>
</dbReference>
<dbReference type="Pfam" id="PF03074">
    <property type="entry name" value="GCS"/>
    <property type="match status" value="1"/>
</dbReference>
<dbReference type="Gene3D" id="3.30.590.50">
    <property type="match status" value="2"/>
</dbReference>
<proteinExistence type="inferred from homology"/>
<dbReference type="OrthoDB" id="6264676at2759"/>
<comment type="pathway">
    <text evidence="1 10">Sulfur metabolism; glutathione biosynthesis; glutathione from L-cysteine and L-glutamate: step 1/2.</text>
</comment>
<evidence type="ECO:0000256" key="3">
    <source>
        <dbReference type="ARBA" id="ARBA00012220"/>
    </source>
</evidence>
<dbReference type="FunFam" id="3.30.590.50:FF:000002">
    <property type="entry name" value="Glutamate--cysteine ligase catalytic subunit"/>
    <property type="match status" value="1"/>
</dbReference>
<evidence type="ECO:0000313" key="12">
    <source>
        <dbReference type="Proteomes" id="UP000549394"/>
    </source>
</evidence>
<dbReference type="GO" id="GO:0017109">
    <property type="term" value="C:glutamate-cysteine ligase complex"/>
    <property type="evidence" value="ECO:0007669"/>
    <property type="project" value="TreeGrafter"/>
</dbReference>
<dbReference type="GO" id="GO:0005524">
    <property type="term" value="F:ATP binding"/>
    <property type="evidence" value="ECO:0007669"/>
    <property type="project" value="UniProtKB-UniRule"/>
</dbReference>
<evidence type="ECO:0000256" key="8">
    <source>
        <dbReference type="ARBA" id="ARBA00030585"/>
    </source>
</evidence>
<comment type="catalytic activity">
    <reaction evidence="10">
        <text>L-cysteine + L-glutamate + ATP = gamma-L-glutamyl-L-cysteine + ADP + phosphate + H(+)</text>
        <dbReference type="Rhea" id="RHEA:13285"/>
        <dbReference type="ChEBI" id="CHEBI:15378"/>
        <dbReference type="ChEBI" id="CHEBI:29985"/>
        <dbReference type="ChEBI" id="CHEBI:30616"/>
        <dbReference type="ChEBI" id="CHEBI:35235"/>
        <dbReference type="ChEBI" id="CHEBI:43474"/>
        <dbReference type="ChEBI" id="CHEBI:58173"/>
        <dbReference type="ChEBI" id="CHEBI:456216"/>
        <dbReference type="EC" id="6.3.2.2"/>
    </reaction>
</comment>
<evidence type="ECO:0000256" key="4">
    <source>
        <dbReference type="ARBA" id="ARBA00022598"/>
    </source>
</evidence>
<gene>
    <name evidence="11" type="ORF">DGYR_LOCUS6909</name>
</gene>
<evidence type="ECO:0000256" key="2">
    <source>
        <dbReference type="ARBA" id="ARBA00008100"/>
    </source>
</evidence>
<sequence length="631" mass="72895">MGLLSEGSPLSWQETRKYAEHVRKLGIEQFIKLYHKLKNRRGDELKWGDEVEYMLVQFDDQAKRARVVLKAEEILDILQEKERNFPNDHPTTWRPEYACYMIEGTPGKPYGHLMAHFNVVEANMELRRNEVKKLLKDNEYPLSLAVFPRVGCPDFTFPKLEPTPNSGASHSLYFPDEAIFGMHPRFKTLTRNVRERRGEKPHINVPIYKDKNTPEQTSDDPGAKPGHIYMDCMGFGMGCSCLQMTFQACCVDEARLLYDELSPLCPIILALSAATPYFRGYLADVDCRWDIISASVDDRTREERGLDPLKEDRFVIQKSRYGTADSYLHDKHAKYNDVELLYDKKIYDKLRENDIDDLLAQHIAHLFIRDTLSLFSEKIDPSGDDDTDHFENIQSTNWQSMRFKPPPPQSSIGWRVEFRPTEVQLTDFENAAFATFIVMLTRAIMSYKLHFVLPISKLHENMQKAQKRDAVLNEKFWFRRYVTECEGYNCCETVQLSVNEIINGCSNFPGLVPLVKHYITSIDDCDVDTQCTVLQYLKLIERRASGELWTAAKWLRHLVTSHPSYQNDSIISEEISHHVMRQAELVTNGKLLPENLLINFNTKSKGDINAATEKHHSLLASKRKQATPSQN</sequence>
<dbReference type="InterPro" id="IPR004308">
    <property type="entry name" value="GCS"/>
</dbReference>
<keyword evidence="12" id="KW-1185">Reference proteome</keyword>
<dbReference type="Proteomes" id="UP000549394">
    <property type="component" value="Unassembled WGS sequence"/>
</dbReference>
<dbReference type="PANTHER" id="PTHR11164">
    <property type="entry name" value="GLUTAMATE CYSTEINE LIGASE"/>
    <property type="match status" value="1"/>
</dbReference>
<dbReference type="InterPro" id="IPR014746">
    <property type="entry name" value="Gln_synth/guanido_kin_cat_dom"/>
</dbReference>
<dbReference type="FunFam" id="3.30.590.50:FF:000007">
    <property type="entry name" value="Glutamate--cysteine ligase"/>
    <property type="match status" value="1"/>
</dbReference>
<evidence type="ECO:0000256" key="1">
    <source>
        <dbReference type="ARBA" id="ARBA00005006"/>
    </source>
</evidence>
<name>A0A7I8VS77_9ANNE</name>
<evidence type="ECO:0000256" key="5">
    <source>
        <dbReference type="ARBA" id="ARBA00022684"/>
    </source>
</evidence>